<dbReference type="AlphaFoldDB" id="A0A921Q327"/>
<protein>
    <submittedName>
        <fullName evidence="2">Uncharacterized protein</fullName>
    </submittedName>
</protein>
<reference evidence="2" key="2">
    <citation type="submission" date="2020-10" db="EMBL/GenBank/DDBJ databases">
        <authorList>
            <person name="Cooper E.A."/>
            <person name="Brenton Z.W."/>
            <person name="Flinn B.S."/>
            <person name="Jenkins J."/>
            <person name="Shu S."/>
            <person name="Flowers D."/>
            <person name="Luo F."/>
            <person name="Wang Y."/>
            <person name="Xia P."/>
            <person name="Barry K."/>
            <person name="Daum C."/>
            <person name="Lipzen A."/>
            <person name="Yoshinaga Y."/>
            <person name="Schmutz J."/>
            <person name="Saski C."/>
            <person name="Vermerris W."/>
            <person name="Kresovich S."/>
        </authorList>
    </citation>
    <scope>NUCLEOTIDE SEQUENCE</scope>
</reference>
<sequence length="154" mass="16080">MTPICHAQSRARSRTAAACVLKCDDLSRIGGESTNTLTRRPDGRRHNLRARAPPSVLPRRPSQPHSIPPGHGRSQCTAPARVRVFPRLHASVRPAPAPAATAPAPAPAPPPPPHARAAPSRSPIGRPPRAAAAGGGARKKNPSSPTRTGELHSP</sequence>
<feature type="compositionally biased region" description="Pro residues" evidence="1">
    <location>
        <begin position="104"/>
        <end position="114"/>
    </location>
</feature>
<accession>A0A921Q327</accession>
<evidence type="ECO:0000313" key="2">
    <source>
        <dbReference type="EMBL" id="KAG0514574.1"/>
    </source>
</evidence>
<feature type="compositionally biased region" description="Low complexity" evidence="1">
    <location>
        <begin position="115"/>
        <end position="132"/>
    </location>
</feature>
<name>A0A921Q327_SORBI</name>
<comment type="caution">
    <text evidence="2">The sequence shown here is derived from an EMBL/GenBank/DDBJ whole genome shotgun (WGS) entry which is preliminary data.</text>
</comment>
<dbReference type="EMBL" id="CM027689">
    <property type="protein sequence ID" value="KAG0514574.1"/>
    <property type="molecule type" value="Genomic_DNA"/>
</dbReference>
<dbReference type="Proteomes" id="UP000807115">
    <property type="component" value="Chromosome 10"/>
</dbReference>
<evidence type="ECO:0000256" key="1">
    <source>
        <dbReference type="SAM" id="MobiDB-lite"/>
    </source>
</evidence>
<feature type="region of interest" description="Disordered" evidence="1">
    <location>
        <begin position="28"/>
        <end position="154"/>
    </location>
</feature>
<organism evidence="2 3">
    <name type="scientific">Sorghum bicolor</name>
    <name type="common">Sorghum</name>
    <name type="synonym">Sorghum vulgare</name>
    <dbReference type="NCBI Taxonomy" id="4558"/>
    <lineage>
        <taxon>Eukaryota</taxon>
        <taxon>Viridiplantae</taxon>
        <taxon>Streptophyta</taxon>
        <taxon>Embryophyta</taxon>
        <taxon>Tracheophyta</taxon>
        <taxon>Spermatophyta</taxon>
        <taxon>Magnoliopsida</taxon>
        <taxon>Liliopsida</taxon>
        <taxon>Poales</taxon>
        <taxon>Poaceae</taxon>
        <taxon>PACMAD clade</taxon>
        <taxon>Panicoideae</taxon>
        <taxon>Andropogonodae</taxon>
        <taxon>Andropogoneae</taxon>
        <taxon>Sorghinae</taxon>
        <taxon>Sorghum</taxon>
    </lineage>
</organism>
<proteinExistence type="predicted"/>
<reference evidence="2" key="1">
    <citation type="journal article" date="2019" name="BMC Genomics">
        <title>A new reference genome for Sorghum bicolor reveals high levels of sequence similarity between sweet and grain genotypes: implications for the genetics of sugar metabolism.</title>
        <authorList>
            <person name="Cooper E.A."/>
            <person name="Brenton Z.W."/>
            <person name="Flinn B.S."/>
            <person name="Jenkins J."/>
            <person name="Shu S."/>
            <person name="Flowers D."/>
            <person name="Luo F."/>
            <person name="Wang Y."/>
            <person name="Xia P."/>
            <person name="Barry K."/>
            <person name="Daum C."/>
            <person name="Lipzen A."/>
            <person name="Yoshinaga Y."/>
            <person name="Schmutz J."/>
            <person name="Saski C."/>
            <person name="Vermerris W."/>
            <person name="Kresovich S."/>
        </authorList>
    </citation>
    <scope>NUCLEOTIDE SEQUENCE</scope>
</reference>
<feature type="compositionally biased region" description="Low complexity" evidence="1">
    <location>
        <begin position="91"/>
        <end position="103"/>
    </location>
</feature>
<gene>
    <name evidence="2" type="ORF">BDA96_10G204200</name>
</gene>
<evidence type="ECO:0000313" key="3">
    <source>
        <dbReference type="Proteomes" id="UP000807115"/>
    </source>
</evidence>